<dbReference type="EMBL" id="ML979016">
    <property type="protein sequence ID" value="KAF1922718.1"/>
    <property type="molecule type" value="Genomic_DNA"/>
</dbReference>
<dbReference type="OrthoDB" id="2933464at2759"/>
<dbReference type="RefSeq" id="XP_033442971.1">
    <property type="nucleotide sequence ID" value="XM_033594432.1"/>
</dbReference>
<sequence length="123" mass="13461">MSNSVKKAIQKLFDDAAKSKSAMSRLLNPSADGAGGRVYPARNSKNDAKYGIRVDKGEAVHGQPNKLRLHLQINSNAESKTLRDLAKKDPHRVVSTADVDTQQGATKEGLEDLEAQFKNNLKF</sequence>
<organism evidence="2 3">
    <name type="scientific">Didymella exigua CBS 183.55</name>
    <dbReference type="NCBI Taxonomy" id="1150837"/>
    <lineage>
        <taxon>Eukaryota</taxon>
        <taxon>Fungi</taxon>
        <taxon>Dikarya</taxon>
        <taxon>Ascomycota</taxon>
        <taxon>Pezizomycotina</taxon>
        <taxon>Dothideomycetes</taxon>
        <taxon>Pleosporomycetidae</taxon>
        <taxon>Pleosporales</taxon>
        <taxon>Pleosporineae</taxon>
        <taxon>Didymellaceae</taxon>
        <taxon>Didymella</taxon>
    </lineage>
</organism>
<accession>A0A6A5R6A5</accession>
<proteinExistence type="predicted"/>
<evidence type="ECO:0000256" key="1">
    <source>
        <dbReference type="SAM" id="MobiDB-lite"/>
    </source>
</evidence>
<evidence type="ECO:0000313" key="3">
    <source>
        <dbReference type="Proteomes" id="UP000800082"/>
    </source>
</evidence>
<keyword evidence="3" id="KW-1185">Reference proteome</keyword>
<dbReference type="Proteomes" id="UP000800082">
    <property type="component" value="Unassembled WGS sequence"/>
</dbReference>
<dbReference type="AlphaFoldDB" id="A0A6A5R6A5"/>
<feature type="compositionally biased region" description="Basic and acidic residues" evidence="1">
    <location>
        <begin position="82"/>
        <end position="92"/>
    </location>
</feature>
<name>A0A6A5R6A5_9PLEO</name>
<dbReference type="GeneID" id="54352100"/>
<reference evidence="2" key="1">
    <citation type="journal article" date="2020" name="Stud. Mycol.">
        <title>101 Dothideomycetes genomes: a test case for predicting lifestyles and emergence of pathogens.</title>
        <authorList>
            <person name="Haridas S."/>
            <person name="Albert R."/>
            <person name="Binder M."/>
            <person name="Bloem J."/>
            <person name="Labutti K."/>
            <person name="Salamov A."/>
            <person name="Andreopoulos B."/>
            <person name="Baker S."/>
            <person name="Barry K."/>
            <person name="Bills G."/>
            <person name="Bluhm B."/>
            <person name="Cannon C."/>
            <person name="Castanera R."/>
            <person name="Culley D."/>
            <person name="Daum C."/>
            <person name="Ezra D."/>
            <person name="Gonzalez J."/>
            <person name="Henrissat B."/>
            <person name="Kuo A."/>
            <person name="Liang C."/>
            <person name="Lipzen A."/>
            <person name="Lutzoni F."/>
            <person name="Magnuson J."/>
            <person name="Mondo S."/>
            <person name="Nolan M."/>
            <person name="Ohm R."/>
            <person name="Pangilinan J."/>
            <person name="Park H.-J."/>
            <person name="Ramirez L."/>
            <person name="Alfaro M."/>
            <person name="Sun H."/>
            <person name="Tritt A."/>
            <person name="Yoshinaga Y."/>
            <person name="Zwiers L.-H."/>
            <person name="Turgeon B."/>
            <person name="Goodwin S."/>
            <person name="Spatafora J."/>
            <person name="Crous P."/>
            <person name="Grigoriev I."/>
        </authorList>
    </citation>
    <scope>NUCLEOTIDE SEQUENCE</scope>
    <source>
        <strain evidence="2">CBS 183.55</strain>
    </source>
</reference>
<feature type="region of interest" description="Disordered" evidence="1">
    <location>
        <begin position="82"/>
        <end position="111"/>
    </location>
</feature>
<evidence type="ECO:0000313" key="2">
    <source>
        <dbReference type="EMBL" id="KAF1922718.1"/>
    </source>
</evidence>
<protein>
    <submittedName>
        <fullName evidence="2">Uncharacterized protein</fullName>
    </submittedName>
</protein>
<gene>
    <name evidence="2" type="ORF">M421DRAFT_426552</name>
</gene>